<dbReference type="GO" id="GO:0005524">
    <property type="term" value="F:ATP binding"/>
    <property type="evidence" value="ECO:0007669"/>
    <property type="project" value="UniProtKB-KW"/>
</dbReference>
<dbReference type="SFLD" id="SFLDS00003">
    <property type="entry name" value="Haloacid_Dehalogenase"/>
    <property type="match status" value="1"/>
</dbReference>
<dbReference type="SUPFAM" id="SSF56784">
    <property type="entry name" value="HAD-like"/>
    <property type="match status" value="1"/>
</dbReference>
<evidence type="ECO:0000256" key="3">
    <source>
        <dbReference type="ARBA" id="ARBA00022723"/>
    </source>
</evidence>
<dbReference type="Gene3D" id="3.40.1110.10">
    <property type="entry name" value="Calcium-transporting ATPase, cytoplasmic domain N"/>
    <property type="match status" value="2"/>
</dbReference>
<evidence type="ECO:0000313" key="14">
    <source>
        <dbReference type="WBParaSite" id="PDA_v2.g8526.t1"/>
    </source>
</evidence>
<keyword evidence="6" id="KW-0460">Magnesium</keyword>
<dbReference type="SUPFAM" id="SSF81665">
    <property type="entry name" value="Calcium ATPase, transmembrane domain M"/>
    <property type="match status" value="1"/>
</dbReference>
<dbReference type="Pfam" id="PF16212">
    <property type="entry name" value="PhoLip_ATPase_C"/>
    <property type="match status" value="1"/>
</dbReference>
<evidence type="ECO:0000256" key="6">
    <source>
        <dbReference type="ARBA" id="ARBA00022842"/>
    </source>
</evidence>
<dbReference type="SFLD" id="SFLDG00002">
    <property type="entry name" value="C1.7:_P-type_atpase_like"/>
    <property type="match status" value="1"/>
</dbReference>
<keyword evidence="2 11" id="KW-0812">Transmembrane</keyword>
<feature type="compositionally biased region" description="Polar residues" evidence="10">
    <location>
        <begin position="239"/>
        <end position="249"/>
    </location>
</feature>
<dbReference type="InterPro" id="IPR001757">
    <property type="entry name" value="P_typ_ATPase"/>
</dbReference>
<dbReference type="Gene3D" id="3.40.50.1000">
    <property type="entry name" value="HAD superfamily/HAD-like"/>
    <property type="match status" value="2"/>
</dbReference>
<keyword evidence="9 11" id="KW-0472">Membrane</keyword>
<reference evidence="14" key="1">
    <citation type="submission" date="2022-11" db="UniProtKB">
        <authorList>
            <consortium name="WormBaseParasite"/>
        </authorList>
    </citation>
    <scope>IDENTIFICATION</scope>
</reference>
<dbReference type="InterPro" id="IPR018303">
    <property type="entry name" value="ATPase_P-typ_P_site"/>
</dbReference>
<evidence type="ECO:0000256" key="11">
    <source>
        <dbReference type="SAM" id="Phobius"/>
    </source>
</evidence>
<feature type="transmembrane region" description="Helical" evidence="11">
    <location>
        <begin position="40"/>
        <end position="62"/>
    </location>
</feature>
<proteinExistence type="predicted"/>
<dbReference type="PRINTS" id="PR00119">
    <property type="entry name" value="CATATPASE"/>
</dbReference>
<dbReference type="PANTHER" id="PTHR24092:SF215">
    <property type="entry name" value="PHOSPHOLIPID-TRANSPORTING ATPASE"/>
    <property type="match status" value="1"/>
</dbReference>
<evidence type="ECO:0000313" key="13">
    <source>
        <dbReference type="Proteomes" id="UP000887578"/>
    </source>
</evidence>
<evidence type="ECO:0000259" key="12">
    <source>
        <dbReference type="Pfam" id="PF16212"/>
    </source>
</evidence>
<dbReference type="Pfam" id="PF13246">
    <property type="entry name" value="Cation_ATPase"/>
    <property type="match status" value="1"/>
</dbReference>
<evidence type="ECO:0000256" key="10">
    <source>
        <dbReference type="SAM" id="MobiDB-lite"/>
    </source>
</evidence>
<dbReference type="InterPro" id="IPR023298">
    <property type="entry name" value="ATPase_P-typ_TM_dom_sf"/>
</dbReference>
<evidence type="ECO:0000256" key="4">
    <source>
        <dbReference type="ARBA" id="ARBA00022741"/>
    </source>
</evidence>
<keyword evidence="3" id="KW-0479">Metal-binding</keyword>
<comment type="subcellular location">
    <subcellularLocation>
        <location evidence="1">Membrane</location>
        <topology evidence="1">Multi-pass membrane protein</topology>
    </subcellularLocation>
</comment>
<organism evidence="13 14">
    <name type="scientific">Panagrolaimus davidi</name>
    <dbReference type="NCBI Taxonomy" id="227884"/>
    <lineage>
        <taxon>Eukaryota</taxon>
        <taxon>Metazoa</taxon>
        <taxon>Ecdysozoa</taxon>
        <taxon>Nematoda</taxon>
        <taxon>Chromadorea</taxon>
        <taxon>Rhabditida</taxon>
        <taxon>Tylenchina</taxon>
        <taxon>Panagrolaimomorpha</taxon>
        <taxon>Panagrolaimoidea</taxon>
        <taxon>Panagrolaimidae</taxon>
        <taxon>Panagrolaimus</taxon>
    </lineage>
</organism>
<feature type="transmembrane region" description="Helical" evidence="11">
    <location>
        <begin position="649"/>
        <end position="674"/>
    </location>
</feature>
<dbReference type="InterPro" id="IPR032630">
    <property type="entry name" value="P_typ_ATPase_c"/>
</dbReference>
<dbReference type="WBParaSite" id="PDA_v2.g8526.t1">
    <property type="protein sequence ID" value="PDA_v2.g8526.t1"/>
    <property type="gene ID" value="PDA_v2.g8526"/>
</dbReference>
<dbReference type="InterPro" id="IPR044492">
    <property type="entry name" value="P_typ_ATPase_HD_dom"/>
</dbReference>
<protein>
    <submittedName>
        <fullName evidence="14">P-type ATPase C-terminal domain-containing protein</fullName>
    </submittedName>
</protein>
<evidence type="ECO:0000256" key="5">
    <source>
        <dbReference type="ARBA" id="ARBA00022840"/>
    </source>
</evidence>
<dbReference type="Gene3D" id="1.20.1110.10">
    <property type="entry name" value="Calcium-transporting ATPase, transmembrane domain"/>
    <property type="match status" value="1"/>
</dbReference>
<feature type="region of interest" description="Disordered" evidence="10">
    <location>
        <begin position="223"/>
        <end position="249"/>
    </location>
</feature>
<dbReference type="FunFam" id="3.40.50.1000:FF:000001">
    <property type="entry name" value="Phospholipid-transporting ATPase IC"/>
    <property type="match status" value="1"/>
</dbReference>
<dbReference type="Proteomes" id="UP000887578">
    <property type="component" value="Unplaced"/>
</dbReference>
<sequence>MCSTGGGLSIIWLIRHAAHEVINGIPYVVLYTTSAVGDGFINMATFIISYQILIPLSLYITVELIKLGQLYFLNHDLEMYDEMTDKRILCRSFTIAEELGQIQYILSDKTGTLTENKMVFKYCAINGRSYEPSLMSPMSENSFANRSVDEDEPVEVNEALRQALPRVADDHSESQASAVYYFFLNLAICNTVMVANQKYDQINNGYMEGEAFRISNSLFYLRPNDYPPTEPSTPAGRSGRSTNIQTPSSSRLVSILNPADIVRRLSSLNISSLFRKEEKIKLKSKKQLKIYEAESPDEYCLVNAAKSYGFNLAGRDLTHVSVNLPTQREYPHQRRLKLRVEKVLKFDSNRKRMSVILDMGDNRKLLLCKGADDEILANLCQKTLEQNLEAKKVVESSKVFLKQYSRNGLRTLCMAMKTMSNEEYNRWEVQHEVTILKVSCIENSDTPDQDEQISQSYRRLETNLKFLGLTAIEDRLQDGVEETISSLRKAGIQIWVLTGDKKDTAINIAKSCQLFDSQTEICACNTEEDLINLSSFPGKYNVAFSSPIVKLLEAGNPTAIAAIQKASAVLCYRMTPSEKETVVKTVKKHLKGKVLAVGDGANDVPMIQSADVGIGISGQEGLQAVMASDFALARFKFLKKLLLVHGHWFYYRLANVLLYFLYKNAMFVFVLYWAQFYSGFSANGIMDP</sequence>
<keyword evidence="5" id="KW-0067">ATP-binding</keyword>
<dbReference type="GO" id="GO:0140326">
    <property type="term" value="F:ATPase-coupled intramembrane lipid transporter activity"/>
    <property type="evidence" value="ECO:0007669"/>
    <property type="project" value="TreeGrafter"/>
</dbReference>
<keyword evidence="8 11" id="KW-1133">Transmembrane helix</keyword>
<keyword evidence="13" id="KW-1185">Reference proteome</keyword>
<evidence type="ECO:0000256" key="7">
    <source>
        <dbReference type="ARBA" id="ARBA00022967"/>
    </source>
</evidence>
<dbReference type="NCBIfam" id="TIGR01494">
    <property type="entry name" value="ATPase_P-type"/>
    <property type="match status" value="2"/>
</dbReference>
<dbReference type="SFLD" id="SFLDF00027">
    <property type="entry name" value="p-type_atpase"/>
    <property type="match status" value="1"/>
</dbReference>
<dbReference type="PROSITE" id="PS00154">
    <property type="entry name" value="ATPASE_E1_E2"/>
    <property type="match status" value="1"/>
</dbReference>
<dbReference type="GO" id="GO:0046872">
    <property type="term" value="F:metal ion binding"/>
    <property type="evidence" value="ECO:0007669"/>
    <property type="project" value="UniProtKB-KW"/>
</dbReference>
<evidence type="ECO:0000256" key="9">
    <source>
        <dbReference type="ARBA" id="ARBA00023136"/>
    </source>
</evidence>
<dbReference type="PANTHER" id="PTHR24092">
    <property type="entry name" value="PROBABLE PHOSPHOLIPID-TRANSPORTING ATPASE"/>
    <property type="match status" value="1"/>
</dbReference>
<keyword evidence="7" id="KW-1278">Translocase</keyword>
<dbReference type="AlphaFoldDB" id="A0A914RA68"/>
<name>A0A914RA68_9BILA</name>
<evidence type="ECO:0000256" key="8">
    <source>
        <dbReference type="ARBA" id="ARBA00022989"/>
    </source>
</evidence>
<dbReference type="GO" id="GO:0016887">
    <property type="term" value="F:ATP hydrolysis activity"/>
    <property type="evidence" value="ECO:0007669"/>
    <property type="project" value="InterPro"/>
</dbReference>
<dbReference type="InterPro" id="IPR023214">
    <property type="entry name" value="HAD_sf"/>
</dbReference>
<dbReference type="GO" id="GO:0005886">
    <property type="term" value="C:plasma membrane"/>
    <property type="evidence" value="ECO:0007669"/>
    <property type="project" value="TreeGrafter"/>
</dbReference>
<dbReference type="GO" id="GO:0045332">
    <property type="term" value="P:phospholipid translocation"/>
    <property type="evidence" value="ECO:0007669"/>
    <property type="project" value="TreeGrafter"/>
</dbReference>
<dbReference type="InterPro" id="IPR036412">
    <property type="entry name" value="HAD-like_sf"/>
</dbReference>
<evidence type="ECO:0000256" key="1">
    <source>
        <dbReference type="ARBA" id="ARBA00004141"/>
    </source>
</evidence>
<evidence type="ECO:0000256" key="2">
    <source>
        <dbReference type="ARBA" id="ARBA00022692"/>
    </source>
</evidence>
<dbReference type="InterPro" id="IPR023299">
    <property type="entry name" value="ATPase_P-typ_cyto_dom_N"/>
</dbReference>
<accession>A0A914RA68</accession>
<keyword evidence="4" id="KW-0547">Nucleotide-binding</keyword>
<feature type="domain" description="P-type ATPase C-terminal" evidence="12">
    <location>
        <begin position="625"/>
        <end position="687"/>
    </location>
</feature>
<dbReference type="SUPFAM" id="SSF81660">
    <property type="entry name" value="Metal cation-transporting ATPase, ATP-binding domain N"/>
    <property type="match status" value="1"/>
</dbReference>